<comment type="caution">
    <text evidence="1">The sequence shown here is derived from an EMBL/GenBank/DDBJ whole genome shotgun (WGS) entry which is preliminary data.</text>
</comment>
<organism evidence="1 2">
    <name type="scientific">Candidatus Defluviibacterium haderslevense</name>
    <dbReference type="NCBI Taxonomy" id="2981993"/>
    <lineage>
        <taxon>Bacteria</taxon>
        <taxon>Pseudomonadati</taxon>
        <taxon>Bacteroidota</taxon>
        <taxon>Saprospiria</taxon>
        <taxon>Saprospirales</taxon>
        <taxon>Saprospiraceae</taxon>
        <taxon>Candidatus Defluviibacterium</taxon>
    </lineage>
</organism>
<dbReference type="AlphaFoldDB" id="A0A9D7S9E3"/>
<name>A0A9D7S9E3_9BACT</name>
<gene>
    <name evidence="1" type="ORF">IPO85_12900</name>
</gene>
<protein>
    <submittedName>
        <fullName evidence="1">Uncharacterized protein</fullName>
    </submittedName>
</protein>
<dbReference type="EMBL" id="JADKFW010000010">
    <property type="protein sequence ID" value="MBK9718380.1"/>
    <property type="molecule type" value="Genomic_DNA"/>
</dbReference>
<accession>A0A9D7S9E3</accession>
<proteinExistence type="predicted"/>
<evidence type="ECO:0000313" key="2">
    <source>
        <dbReference type="Proteomes" id="UP000808349"/>
    </source>
</evidence>
<evidence type="ECO:0000313" key="1">
    <source>
        <dbReference type="EMBL" id="MBK9718380.1"/>
    </source>
</evidence>
<reference evidence="1 2" key="1">
    <citation type="submission" date="2020-10" db="EMBL/GenBank/DDBJ databases">
        <title>Connecting structure to function with the recovery of over 1000 high-quality activated sludge metagenome-assembled genomes encoding full-length rRNA genes using long-read sequencing.</title>
        <authorList>
            <person name="Singleton C.M."/>
            <person name="Petriglieri F."/>
            <person name="Kristensen J.M."/>
            <person name="Kirkegaard R.H."/>
            <person name="Michaelsen T.Y."/>
            <person name="Andersen M.H."/>
            <person name="Karst S.M."/>
            <person name="Dueholm M.S."/>
            <person name="Nielsen P.H."/>
            <person name="Albertsen M."/>
        </authorList>
    </citation>
    <scope>NUCLEOTIDE SEQUENCE [LARGE SCALE GENOMIC DNA]</scope>
    <source>
        <strain evidence="1">Ribe_18-Q3-R11-54_BAT3C.373</strain>
    </source>
</reference>
<dbReference type="PROSITE" id="PS51257">
    <property type="entry name" value="PROKAR_LIPOPROTEIN"/>
    <property type="match status" value="1"/>
</dbReference>
<sequence>MKLSMRLLFLAIVFIFGITMSCNKSESFVEQTALMSSQPNTIYHEWVNVFLELDRYASFL</sequence>
<dbReference type="Proteomes" id="UP000808349">
    <property type="component" value="Unassembled WGS sequence"/>
</dbReference>